<evidence type="ECO:0000313" key="1">
    <source>
        <dbReference type="EMBL" id="MCI46888.1"/>
    </source>
</evidence>
<name>A0A392SDE0_9FABA</name>
<dbReference type="AlphaFoldDB" id="A0A392SDE0"/>
<proteinExistence type="predicted"/>
<sequence length="69" mass="7187">MLGSGGSSEQHLVMWTRLDEGTVCLNVDGSMLGSLQTTGFGELIRNSCGAFLNGLYGAASLSSVLYAEI</sequence>
<reference evidence="1 2" key="1">
    <citation type="journal article" date="2018" name="Front. Plant Sci.">
        <title>Red Clover (Trifolium pratense) and Zigzag Clover (T. medium) - A Picture of Genomic Similarities and Differences.</title>
        <authorList>
            <person name="Dluhosova J."/>
            <person name="Istvanek J."/>
            <person name="Nedelnik J."/>
            <person name="Repkova J."/>
        </authorList>
    </citation>
    <scope>NUCLEOTIDE SEQUENCE [LARGE SCALE GENOMIC DNA]</scope>
    <source>
        <strain evidence="2">cv. 10/8</strain>
        <tissue evidence="1">Leaf</tissue>
    </source>
</reference>
<feature type="non-terminal residue" evidence="1">
    <location>
        <position position="69"/>
    </location>
</feature>
<evidence type="ECO:0000313" key="2">
    <source>
        <dbReference type="Proteomes" id="UP000265520"/>
    </source>
</evidence>
<protein>
    <submittedName>
        <fullName evidence="1">Uncharacterized protein</fullName>
    </submittedName>
</protein>
<comment type="caution">
    <text evidence="1">The sequence shown here is derived from an EMBL/GenBank/DDBJ whole genome shotgun (WGS) entry which is preliminary data.</text>
</comment>
<organism evidence="1 2">
    <name type="scientific">Trifolium medium</name>
    <dbReference type="NCBI Taxonomy" id="97028"/>
    <lineage>
        <taxon>Eukaryota</taxon>
        <taxon>Viridiplantae</taxon>
        <taxon>Streptophyta</taxon>
        <taxon>Embryophyta</taxon>
        <taxon>Tracheophyta</taxon>
        <taxon>Spermatophyta</taxon>
        <taxon>Magnoliopsida</taxon>
        <taxon>eudicotyledons</taxon>
        <taxon>Gunneridae</taxon>
        <taxon>Pentapetalae</taxon>
        <taxon>rosids</taxon>
        <taxon>fabids</taxon>
        <taxon>Fabales</taxon>
        <taxon>Fabaceae</taxon>
        <taxon>Papilionoideae</taxon>
        <taxon>50 kb inversion clade</taxon>
        <taxon>NPAAA clade</taxon>
        <taxon>Hologalegina</taxon>
        <taxon>IRL clade</taxon>
        <taxon>Trifolieae</taxon>
        <taxon>Trifolium</taxon>
    </lineage>
</organism>
<dbReference type="Proteomes" id="UP000265520">
    <property type="component" value="Unassembled WGS sequence"/>
</dbReference>
<dbReference type="EMBL" id="LXQA010364251">
    <property type="protein sequence ID" value="MCI46888.1"/>
    <property type="molecule type" value="Genomic_DNA"/>
</dbReference>
<accession>A0A392SDE0</accession>
<keyword evidence="2" id="KW-1185">Reference proteome</keyword>